<dbReference type="AlphaFoldDB" id="A0A916UFW4"/>
<evidence type="ECO:0000256" key="5">
    <source>
        <dbReference type="ARBA" id="ARBA00022989"/>
    </source>
</evidence>
<dbReference type="InterPro" id="IPR002528">
    <property type="entry name" value="MATE_fam"/>
</dbReference>
<feature type="transmembrane region" description="Helical" evidence="7">
    <location>
        <begin position="278"/>
        <end position="307"/>
    </location>
</feature>
<organism evidence="8 9">
    <name type="scientific">Chelatococcus reniformis</name>
    <dbReference type="NCBI Taxonomy" id="1494448"/>
    <lineage>
        <taxon>Bacteria</taxon>
        <taxon>Pseudomonadati</taxon>
        <taxon>Pseudomonadota</taxon>
        <taxon>Alphaproteobacteria</taxon>
        <taxon>Hyphomicrobiales</taxon>
        <taxon>Chelatococcaceae</taxon>
        <taxon>Chelatococcus</taxon>
    </lineage>
</organism>
<feature type="transmembrane region" description="Helical" evidence="7">
    <location>
        <begin position="236"/>
        <end position="257"/>
    </location>
</feature>
<reference evidence="8" key="1">
    <citation type="journal article" date="2014" name="Int. J. Syst. Evol. Microbiol.">
        <title>Complete genome sequence of Corynebacterium casei LMG S-19264T (=DSM 44701T), isolated from a smear-ripened cheese.</title>
        <authorList>
            <consortium name="US DOE Joint Genome Institute (JGI-PGF)"/>
            <person name="Walter F."/>
            <person name="Albersmeier A."/>
            <person name="Kalinowski J."/>
            <person name="Ruckert C."/>
        </authorList>
    </citation>
    <scope>NUCLEOTIDE SEQUENCE</scope>
    <source>
        <strain evidence="8">CGMCC 1.12919</strain>
    </source>
</reference>
<reference evidence="8" key="2">
    <citation type="submission" date="2020-09" db="EMBL/GenBank/DDBJ databases">
        <authorList>
            <person name="Sun Q."/>
            <person name="Zhou Y."/>
        </authorList>
    </citation>
    <scope>NUCLEOTIDE SEQUENCE</scope>
    <source>
        <strain evidence="8">CGMCC 1.12919</strain>
    </source>
</reference>
<dbReference type="NCBIfam" id="TIGR00797">
    <property type="entry name" value="matE"/>
    <property type="match status" value="1"/>
</dbReference>
<dbReference type="Proteomes" id="UP000637002">
    <property type="component" value="Unassembled WGS sequence"/>
</dbReference>
<evidence type="ECO:0000256" key="7">
    <source>
        <dbReference type="SAM" id="Phobius"/>
    </source>
</evidence>
<feature type="transmembrane region" description="Helical" evidence="7">
    <location>
        <begin position="207"/>
        <end position="230"/>
    </location>
</feature>
<evidence type="ECO:0000313" key="9">
    <source>
        <dbReference type="Proteomes" id="UP000637002"/>
    </source>
</evidence>
<dbReference type="InterPro" id="IPR052031">
    <property type="entry name" value="Membrane_Transporter-Flippase"/>
</dbReference>
<proteinExistence type="predicted"/>
<gene>
    <name evidence="8" type="ORF">GCM10010994_32270</name>
</gene>
<keyword evidence="9" id="KW-1185">Reference proteome</keyword>
<feature type="transmembrane region" description="Helical" evidence="7">
    <location>
        <begin position="327"/>
        <end position="347"/>
    </location>
</feature>
<accession>A0A916UFW4</accession>
<dbReference type="PANTHER" id="PTHR43549">
    <property type="entry name" value="MULTIDRUG RESISTANCE PROTEIN YPNP-RELATED"/>
    <property type="match status" value="1"/>
</dbReference>
<sequence length="491" mass="49017">MSPSPDAGATLALAPAETAVAVERSSRAAASVPPALPEADPKAAARQAMLAGPILPTMLKLALPTVVVLVAQTFVGVAETFYVGFLGTDALVGVALVFPIAMLMAMMSNGGIGGGVAAAVARAVGAGRQHDADALVWHTLVLAVVLGLAFTAAILLAGPALYRALGGHGAALDAALLYSAFVFAGAVPAWIVNLLCAALRGAGNVRVPALVVLLGALALVPLSPALIFGLGPLPGLGVAGAGLAVTAYYTVAAVVLLGYMRGGRSGLTLRRSRLEARLFGDILGVGVISALSAVQINLTVILVTGAVGRFGIEALAGYGLASRLDYLLIPLLFGLGTAVLTMVGTNIGAGNVVRASRIAWLGTLVAVGFTEAVGLAVAVFPNVWLGLFSTDPAVLEPGALYLRLVGPFYGAIGATFLLSFASQGGGRPLWPFLGGTVRLVIAAGVGWYAVAHHGAGLATLFLIIAAAAVGAAAICVAAALAGATWRQAAAH</sequence>
<dbReference type="InterPro" id="IPR048279">
    <property type="entry name" value="MdtK-like"/>
</dbReference>
<dbReference type="RefSeq" id="WP_244642010.1">
    <property type="nucleotide sequence ID" value="NZ_BMGG01000005.1"/>
</dbReference>
<evidence type="ECO:0000256" key="1">
    <source>
        <dbReference type="ARBA" id="ARBA00004429"/>
    </source>
</evidence>
<dbReference type="GO" id="GO:0042910">
    <property type="term" value="F:xenobiotic transmembrane transporter activity"/>
    <property type="evidence" value="ECO:0007669"/>
    <property type="project" value="InterPro"/>
</dbReference>
<keyword evidence="5 7" id="KW-1133">Transmembrane helix</keyword>
<feature type="transmembrane region" description="Helical" evidence="7">
    <location>
        <begin position="91"/>
        <end position="124"/>
    </location>
</feature>
<evidence type="ECO:0000313" key="8">
    <source>
        <dbReference type="EMBL" id="GGC71318.1"/>
    </source>
</evidence>
<dbReference type="EMBL" id="BMGG01000005">
    <property type="protein sequence ID" value="GGC71318.1"/>
    <property type="molecule type" value="Genomic_DNA"/>
</dbReference>
<dbReference type="Pfam" id="PF01554">
    <property type="entry name" value="MatE"/>
    <property type="match status" value="2"/>
</dbReference>
<keyword evidence="2" id="KW-0813">Transport</keyword>
<feature type="transmembrane region" description="Helical" evidence="7">
    <location>
        <begin position="456"/>
        <end position="481"/>
    </location>
</feature>
<evidence type="ECO:0000256" key="4">
    <source>
        <dbReference type="ARBA" id="ARBA00022692"/>
    </source>
</evidence>
<name>A0A916UFW4_9HYPH</name>
<evidence type="ECO:0000256" key="3">
    <source>
        <dbReference type="ARBA" id="ARBA00022475"/>
    </source>
</evidence>
<feature type="transmembrane region" description="Helical" evidence="7">
    <location>
        <begin position="429"/>
        <end position="450"/>
    </location>
</feature>
<feature type="transmembrane region" description="Helical" evidence="7">
    <location>
        <begin position="61"/>
        <end position="85"/>
    </location>
</feature>
<comment type="subcellular location">
    <subcellularLocation>
        <location evidence="1">Cell inner membrane</location>
        <topology evidence="1">Multi-pass membrane protein</topology>
    </subcellularLocation>
</comment>
<feature type="transmembrane region" description="Helical" evidence="7">
    <location>
        <begin position="136"/>
        <end position="162"/>
    </location>
</feature>
<keyword evidence="4 7" id="KW-0812">Transmembrane</keyword>
<evidence type="ECO:0000256" key="6">
    <source>
        <dbReference type="ARBA" id="ARBA00023136"/>
    </source>
</evidence>
<dbReference type="PANTHER" id="PTHR43549:SF3">
    <property type="entry name" value="MULTIDRUG RESISTANCE PROTEIN YPNP-RELATED"/>
    <property type="match status" value="1"/>
</dbReference>
<dbReference type="GO" id="GO:0015297">
    <property type="term" value="F:antiporter activity"/>
    <property type="evidence" value="ECO:0007669"/>
    <property type="project" value="InterPro"/>
</dbReference>
<dbReference type="PIRSF" id="PIRSF006603">
    <property type="entry name" value="DinF"/>
    <property type="match status" value="1"/>
</dbReference>
<comment type="caution">
    <text evidence="8">The sequence shown here is derived from an EMBL/GenBank/DDBJ whole genome shotgun (WGS) entry which is preliminary data.</text>
</comment>
<evidence type="ECO:0000256" key="2">
    <source>
        <dbReference type="ARBA" id="ARBA00022448"/>
    </source>
</evidence>
<feature type="transmembrane region" description="Helical" evidence="7">
    <location>
        <begin position="174"/>
        <end position="195"/>
    </location>
</feature>
<protein>
    <submittedName>
        <fullName evidence="8">MATE family efflux transporter</fullName>
    </submittedName>
</protein>
<feature type="transmembrane region" description="Helical" evidence="7">
    <location>
        <begin position="359"/>
        <end position="380"/>
    </location>
</feature>
<dbReference type="GO" id="GO:0005886">
    <property type="term" value="C:plasma membrane"/>
    <property type="evidence" value="ECO:0007669"/>
    <property type="project" value="UniProtKB-SubCell"/>
</dbReference>
<keyword evidence="3" id="KW-1003">Cell membrane</keyword>
<keyword evidence="6 7" id="KW-0472">Membrane</keyword>
<feature type="transmembrane region" description="Helical" evidence="7">
    <location>
        <begin position="400"/>
        <end position="422"/>
    </location>
</feature>